<reference evidence="1" key="2">
    <citation type="journal article" date="2015" name="Fish Shellfish Immunol.">
        <title>Early steps in the European eel (Anguilla anguilla)-Vibrio vulnificus interaction in the gills: Role of the RtxA13 toxin.</title>
        <authorList>
            <person name="Callol A."/>
            <person name="Pajuelo D."/>
            <person name="Ebbesson L."/>
            <person name="Teles M."/>
            <person name="MacKenzie S."/>
            <person name="Amaro C."/>
        </authorList>
    </citation>
    <scope>NUCLEOTIDE SEQUENCE</scope>
</reference>
<evidence type="ECO:0000313" key="1">
    <source>
        <dbReference type="EMBL" id="JAH26718.1"/>
    </source>
</evidence>
<dbReference type="AlphaFoldDB" id="A0A0E9REF3"/>
<dbReference type="EMBL" id="GBXM01081859">
    <property type="protein sequence ID" value="JAH26718.1"/>
    <property type="molecule type" value="Transcribed_RNA"/>
</dbReference>
<proteinExistence type="predicted"/>
<sequence length="39" mass="4542">MTQIKSLARKYNSEDLCQNDQSAPELFFILPFPPQMNLI</sequence>
<protein>
    <submittedName>
        <fullName evidence="1">Uncharacterized protein</fullName>
    </submittedName>
</protein>
<accession>A0A0E9REF3</accession>
<name>A0A0E9REF3_ANGAN</name>
<reference evidence="1" key="1">
    <citation type="submission" date="2014-11" db="EMBL/GenBank/DDBJ databases">
        <authorList>
            <person name="Amaro Gonzalez C."/>
        </authorList>
    </citation>
    <scope>NUCLEOTIDE SEQUENCE</scope>
</reference>
<organism evidence="1">
    <name type="scientific">Anguilla anguilla</name>
    <name type="common">European freshwater eel</name>
    <name type="synonym">Muraena anguilla</name>
    <dbReference type="NCBI Taxonomy" id="7936"/>
    <lineage>
        <taxon>Eukaryota</taxon>
        <taxon>Metazoa</taxon>
        <taxon>Chordata</taxon>
        <taxon>Craniata</taxon>
        <taxon>Vertebrata</taxon>
        <taxon>Euteleostomi</taxon>
        <taxon>Actinopterygii</taxon>
        <taxon>Neopterygii</taxon>
        <taxon>Teleostei</taxon>
        <taxon>Anguilliformes</taxon>
        <taxon>Anguillidae</taxon>
        <taxon>Anguilla</taxon>
    </lineage>
</organism>